<protein>
    <submittedName>
        <fullName evidence="1">Uncharacterized protein</fullName>
    </submittedName>
</protein>
<dbReference type="OrthoDB" id="1949729at2"/>
<proteinExistence type="predicted"/>
<evidence type="ECO:0000313" key="1">
    <source>
        <dbReference type="EMBL" id="ADL51130.1"/>
    </source>
</evidence>
<keyword evidence="2" id="KW-1185">Reference proteome</keyword>
<sequence length="456" mass="54359">MKYIGPFLRINTLNKSNISNQLFHFSKESLKHIVLYSKCGIMIKPKDLTVKNISNNDINIINNISPLLCVYKKSSSRLKLEGKRFTFNDETFKREIIIRANGFMTLSLLDLCEYYRDFQDNDLQNLYKLYLSMAKDQLDFYASHLRNSQGVFVDKKDLSDSISNEFKLEQKRSSFKFSDQALLMCAYYKYSDLSSEEDSSMYRDFSYDILKMFLDYKSEIYPQDCEELLDICFALNLFYELSRNKDTLNLSMDLEEYICDNYLHVIDNSFNHLNKLLLNTTDLSNYSDLDKYKELNKTLYERLLDYYDDENSIFMKKNDDLEYNCEESVLYLLNCIRNCTEKQEYIISNVFRNLLLDSGLILSWPDAPNLDSPERYINESMKSEDMIEEENYKMMSMGTPESTNFAPIFIKRVKFNKKRKKFKKYSNSFDSKKNLFLYYILLHYQKPKHKKQFLNQ</sequence>
<reference evidence="1 2" key="1">
    <citation type="submission" date="2010-08" db="EMBL/GenBank/DDBJ databases">
        <title>Complete sequence of Clostridium cellulovorans 743B.</title>
        <authorList>
            <consortium name="US DOE Joint Genome Institute"/>
            <person name="Lucas S."/>
            <person name="Copeland A."/>
            <person name="Lapidus A."/>
            <person name="Cheng J.-F."/>
            <person name="Bruce D."/>
            <person name="Goodwin L."/>
            <person name="Pitluck S."/>
            <person name="Chertkov O."/>
            <person name="Detter J.C."/>
            <person name="Han C."/>
            <person name="Tapia R."/>
            <person name="Land M."/>
            <person name="Hauser L."/>
            <person name="Chang Y.-J."/>
            <person name="Jeffries C."/>
            <person name="Kyrpides N."/>
            <person name="Ivanova N."/>
            <person name="Mikhailova N."/>
            <person name="Hemme C.L."/>
            <person name="Woyke T."/>
        </authorList>
    </citation>
    <scope>NUCLEOTIDE SEQUENCE [LARGE SCALE GENOMIC DNA]</scope>
    <source>
        <strain evidence="2">ATCC 35296 / DSM 3052 / OCM 3 / 743B</strain>
    </source>
</reference>
<dbReference type="STRING" id="573061.Clocel_1377"/>
<dbReference type="KEGG" id="ccb:Clocel_1377"/>
<name>D9SVK6_CLOC7</name>
<dbReference type="eggNOG" id="ENOG5033VW5">
    <property type="taxonomic scope" value="Bacteria"/>
</dbReference>
<accession>D9SVK6</accession>
<dbReference type="Proteomes" id="UP000002730">
    <property type="component" value="Chromosome"/>
</dbReference>
<gene>
    <name evidence="1" type="ordered locus">Clocel_1377</name>
</gene>
<dbReference type="HOGENOM" id="CLU_516494_0_0_9"/>
<dbReference type="AlphaFoldDB" id="D9SVK6"/>
<dbReference type="EMBL" id="CP002160">
    <property type="protein sequence ID" value="ADL51130.1"/>
    <property type="molecule type" value="Genomic_DNA"/>
</dbReference>
<evidence type="ECO:0000313" key="2">
    <source>
        <dbReference type="Proteomes" id="UP000002730"/>
    </source>
</evidence>
<organism evidence="1 2">
    <name type="scientific">Clostridium cellulovorans (strain ATCC 35296 / DSM 3052 / OCM 3 / 743B)</name>
    <dbReference type="NCBI Taxonomy" id="573061"/>
    <lineage>
        <taxon>Bacteria</taxon>
        <taxon>Bacillati</taxon>
        <taxon>Bacillota</taxon>
        <taxon>Clostridia</taxon>
        <taxon>Eubacteriales</taxon>
        <taxon>Clostridiaceae</taxon>
        <taxon>Clostridium</taxon>
    </lineage>
</organism>